<dbReference type="Proteomes" id="UP000321570">
    <property type="component" value="Unassembled WGS sequence"/>
</dbReference>
<accession>A0A564YAX7</accession>
<evidence type="ECO:0000313" key="3">
    <source>
        <dbReference type="Proteomes" id="UP000321570"/>
    </source>
</evidence>
<dbReference type="Gene3D" id="1.20.1270.60">
    <property type="entry name" value="Arfaptin homology (AH) domain/BAR domain"/>
    <property type="match status" value="1"/>
</dbReference>
<dbReference type="AlphaFoldDB" id="A0A564YAX7"/>
<feature type="domain" description="FCH" evidence="1">
    <location>
        <begin position="4"/>
        <end position="50"/>
    </location>
</feature>
<sequence length="56" mass="6301">DRSGFDTLQKEFKTSCQFTRVVISVLQERVQLENDYAKGLSKLHARLSKAATELSG</sequence>
<dbReference type="SUPFAM" id="SSF103657">
    <property type="entry name" value="BAR/IMD domain-like"/>
    <property type="match status" value="1"/>
</dbReference>
<dbReference type="InterPro" id="IPR027267">
    <property type="entry name" value="AH/BAR_dom_sf"/>
</dbReference>
<protein>
    <recommendedName>
        <fullName evidence="1">FCH domain-containing protein</fullName>
    </recommendedName>
</protein>
<name>A0A564YAX7_HYMDI</name>
<dbReference type="EMBL" id="CABIJS010000123">
    <property type="protein sequence ID" value="VUZ44432.1"/>
    <property type="molecule type" value="Genomic_DNA"/>
</dbReference>
<proteinExistence type="predicted"/>
<evidence type="ECO:0000259" key="1">
    <source>
        <dbReference type="Pfam" id="PF00611"/>
    </source>
</evidence>
<evidence type="ECO:0000313" key="2">
    <source>
        <dbReference type="EMBL" id="VUZ44432.1"/>
    </source>
</evidence>
<feature type="non-terminal residue" evidence="2">
    <location>
        <position position="1"/>
    </location>
</feature>
<dbReference type="Pfam" id="PF00611">
    <property type="entry name" value="FCH"/>
    <property type="match status" value="1"/>
</dbReference>
<reference evidence="2 3" key="1">
    <citation type="submission" date="2019-07" db="EMBL/GenBank/DDBJ databases">
        <authorList>
            <person name="Jastrzebski P J."/>
            <person name="Paukszto L."/>
            <person name="Jastrzebski P J."/>
        </authorList>
    </citation>
    <scope>NUCLEOTIDE SEQUENCE [LARGE SCALE GENOMIC DNA]</scope>
    <source>
        <strain evidence="2 3">WMS-il1</strain>
    </source>
</reference>
<keyword evidence="3" id="KW-1185">Reference proteome</keyword>
<gene>
    <name evidence="2" type="ORF">WMSIL1_LOCUS4457</name>
</gene>
<dbReference type="InterPro" id="IPR001060">
    <property type="entry name" value="FCH_dom"/>
</dbReference>
<organism evidence="2 3">
    <name type="scientific">Hymenolepis diminuta</name>
    <name type="common">Rat tapeworm</name>
    <dbReference type="NCBI Taxonomy" id="6216"/>
    <lineage>
        <taxon>Eukaryota</taxon>
        <taxon>Metazoa</taxon>
        <taxon>Spiralia</taxon>
        <taxon>Lophotrochozoa</taxon>
        <taxon>Platyhelminthes</taxon>
        <taxon>Cestoda</taxon>
        <taxon>Eucestoda</taxon>
        <taxon>Cyclophyllidea</taxon>
        <taxon>Hymenolepididae</taxon>
        <taxon>Hymenolepis</taxon>
    </lineage>
</organism>